<dbReference type="PANTHER" id="PTHR33710:SF71">
    <property type="entry name" value="ENDONUCLEASE_EXONUCLEASE_PHOSPHATASE DOMAIN-CONTAINING PROTEIN"/>
    <property type="match status" value="1"/>
</dbReference>
<protein>
    <recommendedName>
        <fullName evidence="3">Endonuclease/exonuclease/phosphatase domain-containing protein</fullName>
    </recommendedName>
</protein>
<dbReference type="AlphaFoldDB" id="A0AAV2CQN0"/>
<evidence type="ECO:0008006" key="3">
    <source>
        <dbReference type="Google" id="ProtNLM"/>
    </source>
</evidence>
<accession>A0AAV2CQN0</accession>
<dbReference type="InterPro" id="IPR036691">
    <property type="entry name" value="Endo/exonu/phosph_ase_sf"/>
</dbReference>
<evidence type="ECO:0000313" key="2">
    <source>
        <dbReference type="Proteomes" id="UP001497516"/>
    </source>
</evidence>
<keyword evidence="2" id="KW-1185">Reference proteome</keyword>
<proteinExistence type="predicted"/>
<evidence type="ECO:0000313" key="1">
    <source>
        <dbReference type="EMBL" id="CAL1358713.1"/>
    </source>
</evidence>
<name>A0AAV2CQN0_9ROSI</name>
<organism evidence="1 2">
    <name type="scientific">Linum trigynum</name>
    <dbReference type="NCBI Taxonomy" id="586398"/>
    <lineage>
        <taxon>Eukaryota</taxon>
        <taxon>Viridiplantae</taxon>
        <taxon>Streptophyta</taxon>
        <taxon>Embryophyta</taxon>
        <taxon>Tracheophyta</taxon>
        <taxon>Spermatophyta</taxon>
        <taxon>Magnoliopsida</taxon>
        <taxon>eudicotyledons</taxon>
        <taxon>Gunneridae</taxon>
        <taxon>Pentapetalae</taxon>
        <taxon>rosids</taxon>
        <taxon>fabids</taxon>
        <taxon>Malpighiales</taxon>
        <taxon>Linaceae</taxon>
        <taxon>Linum</taxon>
    </lineage>
</organism>
<reference evidence="1 2" key="1">
    <citation type="submission" date="2024-04" db="EMBL/GenBank/DDBJ databases">
        <authorList>
            <person name="Fracassetti M."/>
        </authorList>
    </citation>
    <scope>NUCLEOTIDE SEQUENCE [LARGE SCALE GENOMIC DNA]</scope>
</reference>
<dbReference type="Gene3D" id="3.60.10.10">
    <property type="entry name" value="Endonuclease/exonuclease/phosphatase"/>
    <property type="match status" value="1"/>
</dbReference>
<dbReference type="Proteomes" id="UP001497516">
    <property type="component" value="Chromosome 10"/>
</dbReference>
<sequence>MPDWMLTAIYASPQANRQRPLWDNISAQSKSIDIPWLLTGDFNAIRVPSEKSGAASVATLRRCRIFNERINEAELVDLGYSGPNFTWTRGEESGTYKASRIDRSLCNTLWNAVFPNTNVRHLSCLNSDHNPILTSFATQGHSFHPPRAFKFEAAWLTDNTLLNTIAGAWDPSAPLPNSLLALSSVLQTWNRDVFGNVQQKKRRLLGRIHGVEKRLSEAFHPGLAKLHSKLEAELDVVLEQED</sequence>
<gene>
    <name evidence="1" type="ORF">LTRI10_LOCUS6246</name>
</gene>
<dbReference type="EMBL" id="OZ034814">
    <property type="protein sequence ID" value="CAL1358713.1"/>
    <property type="molecule type" value="Genomic_DNA"/>
</dbReference>
<dbReference type="SUPFAM" id="SSF56219">
    <property type="entry name" value="DNase I-like"/>
    <property type="match status" value="1"/>
</dbReference>
<dbReference type="PANTHER" id="PTHR33710">
    <property type="entry name" value="BNAC02G09200D PROTEIN"/>
    <property type="match status" value="1"/>
</dbReference>